<gene>
    <name evidence="9" type="ORF">HID58_033156</name>
</gene>
<dbReference type="SUPFAM" id="SSF52058">
    <property type="entry name" value="L domain-like"/>
    <property type="match status" value="1"/>
</dbReference>
<dbReference type="Gene3D" id="1.10.10.10">
    <property type="entry name" value="Winged helix-like DNA-binding domain superfamily/Winged helix DNA-binding domain"/>
    <property type="match status" value="1"/>
</dbReference>
<evidence type="ECO:0000313" key="9">
    <source>
        <dbReference type="EMBL" id="KAH0909835.1"/>
    </source>
</evidence>
<dbReference type="InterPro" id="IPR027417">
    <property type="entry name" value="P-loop_NTPase"/>
</dbReference>
<organism evidence="9 10">
    <name type="scientific">Brassica napus</name>
    <name type="common">Rape</name>
    <dbReference type="NCBI Taxonomy" id="3708"/>
    <lineage>
        <taxon>Eukaryota</taxon>
        <taxon>Viridiplantae</taxon>
        <taxon>Streptophyta</taxon>
        <taxon>Embryophyta</taxon>
        <taxon>Tracheophyta</taxon>
        <taxon>Spermatophyta</taxon>
        <taxon>Magnoliopsida</taxon>
        <taxon>eudicotyledons</taxon>
        <taxon>Gunneridae</taxon>
        <taxon>Pentapetalae</taxon>
        <taxon>rosids</taxon>
        <taxon>malvids</taxon>
        <taxon>Brassicales</taxon>
        <taxon>Brassicaceae</taxon>
        <taxon>Brassiceae</taxon>
        <taxon>Brassica</taxon>
    </lineage>
</organism>
<dbReference type="Pfam" id="PF23559">
    <property type="entry name" value="WHD_DRP"/>
    <property type="match status" value="1"/>
</dbReference>
<feature type="domain" description="NB-ARC" evidence="5">
    <location>
        <begin position="154"/>
        <end position="325"/>
    </location>
</feature>
<dbReference type="InterPro" id="IPR044974">
    <property type="entry name" value="Disease_R_plants"/>
</dbReference>
<feature type="domain" description="Disease resistance R13L4/SHOC-2-like LRR" evidence="8">
    <location>
        <begin position="587"/>
        <end position="899"/>
    </location>
</feature>
<feature type="domain" description="Disease resistance N-terminal" evidence="6">
    <location>
        <begin position="6"/>
        <end position="83"/>
    </location>
</feature>
<dbReference type="CDD" id="cd14798">
    <property type="entry name" value="RX-CC_like"/>
    <property type="match status" value="1"/>
</dbReference>
<feature type="non-terminal residue" evidence="9">
    <location>
        <position position="1007"/>
    </location>
</feature>
<evidence type="ECO:0000256" key="3">
    <source>
        <dbReference type="ARBA" id="ARBA00022821"/>
    </source>
</evidence>
<dbReference type="Pfam" id="PF23598">
    <property type="entry name" value="LRR_14"/>
    <property type="match status" value="1"/>
</dbReference>
<feature type="domain" description="Disease resistance protein winged helix" evidence="7">
    <location>
        <begin position="418"/>
        <end position="492"/>
    </location>
</feature>
<feature type="region of interest" description="Disordered" evidence="4">
    <location>
        <begin position="924"/>
        <end position="1007"/>
    </location>
</feature>
<accession>A0ABQ8BZY2</accession>
<keyword evidence="2" id="KW-0547">Nucleotide-binding</keyword>
<dbReference type="InterPro" id="IPR002182">
    <property type="entry name" value="NB-ARC"/>
</dbReference>
<reference evidence="9 10" key="1">
    <citation type="submission" date="2021-05" db="EMBL/GenBank/DDBJ databases">
        <title>Genome Assembly of Synthetic Allotetraploid Brassica napus Reveals Homoeologous Exchanges between Subgenomes.</title>
        <authorList>
            <person name="Davis J.T."/>
        </authorList>
    </citation>
    <scope>NUCLEOTIDE SEQUENCE [LARGE SCALE GENOMIC DNA]</scope>
    <source>
        <strain evidence="10">cv. Da-Ae</strain>
        <tissue evidence="9">Seedling</tissue>
    </source>
</reference>
<dbReference type="Gene3D" id="1.10.8.430">
    <property type="entry name" value="Helical domain of apoptotic protease-activating factors"/>
    <property type="match status" value="1"/>
</dbReference>
<comment type="caution">
    <text evidence="9">The sequence shown here is derived from an EMBL/GenBank/DDBJ whole genome shotgun (WGS) entry which is preliminary data.</text>
</comment>
<dbReference type="PANTHER" id="PTHR23155">
    <property type="entry name" value="DISEASE RESISTANCE PROTEIN RP"/>
    <property type="match status" value="1"/>
</dbReference>
<dbReference type="InterPro" id="IPR038005">
    <property type="entry name" value="RX-like_CC"/>
</dbReference>
<keyword evidence="3" id="KW-0611">Plant defense</keyword>
<dbReference type="InterPro" id="IPR041118">
    <property type="entry name" value="Rx_N"/>
</dbReference>
<protein>
    <recommendedName>
        <fullName evidence="11">Disease resistance protein</fullName>
    </recommendedName>
</protein>
<evidence type="ECO:0000259" key="7">
    <source>
        <dbReference type="Pfam" id="PF23559"/>
    </source>
</evidence>
<evidence type="ECO:0008006" key="11">
    <source>
        <dbReference type="Google" id="ProtNLM"/>
    </source>
</evidence>
<evidence type="ECO:0000313" key="10">
    <source>
        <dbReference type="Proteomes" id="UP000824890"/>
    </source>
</evidence>
<name>A0ABQ8BZY2_BRANA</name>
<evidence type="ECO:0000256" key="4">
    <source>
        <dbReference type="SAM" id="MobiDB-lite"/>
    </source>
</evidence>
<dbReference type="Pfam" id="PF18052">
    <property type="entry name" value="Rx_N"/>
    <property type="match status" value="1"/>
</dbReference>
<dbReference type="PANTHER" id="PTHR23155:SF1185">
    <property type="entry name" value="DISEASE RESISTANCE RPP8-LIKE PROTEIN 3-RELATED"/>
    <property type="match status" value="1"/>
</dbReference>
<evidence type="ECO:0000259" key="6">
    <source>
        <dbReference type="Pfam" id="PF18052"/>
    </source>
</evidence>
<evidence type="ECO:0000256" key="2">
    <source>
        <dbReference type="ARBA" id="ARBA00022741"/>
    </source>
</evidence>
<dbReference type="SUPFAM" id="SSF52540">
    <property type="entry name" value="P-loop containing nucleoside triphosphate hydrolases"/>
    <property type="match status" value="1"/>
</dbReference>
<proteinExistence type="predicted"/>
<dbReference type="InterPro" id="IPR036388">
    <property type="entry name" value="WH-like_DNA-bd_sf"/>
</dbReference>
<dbReference type="Gene3D" id="1.20.5.4130">
    <property type="match status" value="1"/>
</dbReference>
<dbReference type="InterPro" id="IPR032675">
    <property type="entry name" value="LRR_dom_sf"/>
</dbReference>
<keyword evidence="10" id="KW-1185">Reference proteome</keyword>
<evidence type="ECO:0000259" key="8">
    <source>
        <dbReference type="Pfam" id="PF23598"/>
    </source>
</evidence>
<dbReference type="InterPro" id="IPR042197">
    <property type="entry name" value="Apaf_helical"/>
</dbReference>
<dbReference type="Gene3D" id="3.40.50.300">
    <property type="entry name" value="P-loop containing nucleotide triphosphate hydrolases"/>
    <property type="match status" value="1"/>
</dbReference>
<dbReference type="PRINTS" id="PR00364">
    <property type="entry name" value="DISEASERSIST"/>
</dbReference>
<sequence>MSGELVSFAIEKLWDLLSHEYEQFKGVEDQVNELKTDLNTLKSFLKDANAKKHTDEVVRSCVERINEIVLDAEDTIERTRLKDVLGKRGIARFVPERRNIALEIRSLSEEIKKAVRDMKDFKVHQRIDDVKDPQPSPQRQEYPKIHEGNLVGMEANVKTLLGYLVEQDDIQVVSITGMGGVGKTTLARQVFHDNLVKKKFDRLAWVCVSHVCDHIKVWQAILQNFRSKEQQKEIQKMTRAALQGELFELLETSNSLIVLDDIWNKKDWDLIKRIFPHKAGSKVLLTSRNERVAGPGETYKDFKPECLSDQDSWTLFKSIAMPRKDASEMTPDDKEMEKMGKKMMEHCRGLPLAIRVLGGLLAEKYTIHNWERLSENIRSHLVGGTSDDNNNSLNHILSLSFEELPVYLKLCFLYLAHFPEDYEINVEDLSYYWAAEGILKYGTGDSNRDNSIGVVGDNYIWELVRRNMVISEIDKTTGRFETCRLHDLMREICLYKAKEENFLHTVGVSSPTSHYQSRRFVSHDPTTLNVEKDISNPKVRSLVVFWKSDLYSLLAEDNLFRVVPEDTSIDTFDKKDGALWSLSDLGLTRLELLRVLHLPGAKFEERKLSDSIGELIHLRYLNLEGAWVSHLPSSLQNLKLLIYLNLNVTGRSHLLTHTYLLGMEELRYLALPRCRRKKRKLELNHLVNLETLVNFSTEYCDLEDLRGMARLRTLGIKITDETSLETLSASIHGLRHLENLDIVYEGAKGTKEGRVPMGTNKWSTLLEFDKLNKLKLSTNIPLLSDELQFPSRLTSLYLFGSGLKEDPMWILEKLVHLKEVKLGSGSFSGRRMVCSRGGFPQLQKLYLGELEKLKEWIVEEGSMPLLYTLSIDNCKKLKEFPVGLPFITSLKYLRVENMGEEWKKRLSEGGEDYYKVQHIPSTNYAPESIRPNGPDRKNTLGSPHNKPITHLASSTVTKTTRQDKAISPNKRTHEEVGQTITVPVSVPQPTVTQTVGATGQQTSSSSE</sequence>
<dbReference type="Proteomes" id="UP000824890">
    <property type="component" value="Unassembled WGS sequence"/>
</dbReference>
<keyword evidence="1" id="KW-0677">Repeat</keyword>
<evidence type="ECO:0000259" key="5">
    <source>
        <dbReference type="Pfam" id="PF00931"/>
    </source>
</evidence>
<dbReference type="InterPro" id="IPR055414">
    <property type="entry name" value="LRR_R13L4/SHOC2-like"/>
</dbReference>
<evidence type="ECO:0000256" key="1">
    <source>
        <dbReference type="ARBA" id="ARBA00022737"/>
    </source>
</evidence>
<feature type="compositionally biased region" description="Low complexity" evidence="4">
    <location>
        <begin position="978"/>
        <end position="1007"/>
    </location>
</feature>
<dbReference type="Gene3D" id="3.80.10.10">
    <property type="entry name" value="Ribonuclease Inhibitor"/>
    <property type="match status" value="1"/>
</dbReference>
<dbReference type="Pfam" id="PF00931">
    <property type="entry name" value="NB-ARC"/>
    <property type="match status" value="1"/>
</dbReference>
<dbReference type="EMBL" id="JAGKQM010000009">
    <property type="protein sequence ID" value="KAH0909835.1"/>
    <property type="molecule type" value="Genomic_DNA"/>
</dbReference>
<dbReference type="InterPro" id="IPR058922">
    <property type="entry name" value="WHD_DRP"/>
</dbReference>